<feature type="region of interest" description="Disordered" evidence="2">
    <location>
        <begin position="358"/>
        <end position="430"/>
    </location>
</feature>
<keyword evidence="1" id="KW-0863">Zinc-finger</keyword>
<dbReference type="Proteomes" id="UP000887229">
    <property type="component" value="Unassembled WGS sequence"/>
</dbReference>
<keyword evidence="1" id="KW-0862">Zinc</keyword>
<evidence type="ECO:0000256" key="2">
    <source>
        <dbReference type="SAM" id="MobiDB-lite"/>
    </source>
</evidence>
<feature type="compositionally biased region" description="Polar residues" evidence="2">
    <location>
        <begin position="325"/>
        <end position="340"/>
    </location>
</feature>
<dbReference type="RefSeq" id="XP_046120432.1">
    <property type="nucleotide sequence ID" value="XM_046261014.1"/>
</dbReference>
<feature type="compositionally biased region" description="Polar residues" evidence="2">
    <location>
        <begin position="245"/>
        <end position="262"/>
    </location>
</feature>
<feature type="region of interest" description="Disordered" evidence="2">
    <location>
        <begin position="1"/>
        <end position="133"/>
    </location>
</feature>
<evidence type="ECO:0000313" key="4">
    <source>
        <dbReference type="EMBL" id="KAG9256508.1"/>
    </source>
</evidence>
<feature type="compositionally biased region" description="Basic and acidic residues" evidence="2">
    <location>
        <begin position="233"/>
        <end position="244"/>
    </location>
</feature>
<feature type="compositionally biased region" description="Basic and acidic residues" evidence="2">
    <location>
        <begin position="102"/>
        <end position="118"/>
    </location>
</feature>
<evidence type="ECO:0000256" key="1">
    <source>
        <dbReference type="PROSITE-ProRule" id="PRU00042"/>
    </source>
</evidence>
<dbReference type="InterPro" id="IPR036236">
    <property type="entry name" value="Znf_C2H2_sf"/>
</dbReference>
<dbReference type="AlphaFoldDB" id="A0A9P7ZQM2"/>
<dbReference type="SMART" id="SM00355">
    <property type="entry name" value="ZnF_C2H2"/>
    <property type="match status" value="2"/>
</dbReference>
<feature type="compositionally biased region" description="Low complexity" evidence="2">
    <location>
        <begin position="377"/>
        <end position="390"/>
    </location>
</feature>
<dbReference type="Gene3D" id="3.30.160.60">
    <property type="entry name" value="Classic Zinc Finger"/>
    <property type="match status" value="1"/>
</dbReference>
<organism evidence="4 5">
    <name type="scientific">Emericellopsis atlantica</name>
    <dbReference type="NCBI Taxonomy" id="2614577"/>
    <lineage>
        <taxon>Eukaryota</taxon>
        <taxon>Fungi</taxon>
        <taxon>Dikarya</taxon>
        <taxon>Ascomycota</taxon>
        <taxon>Pezizomycotina</taxon>
        <taxon>Sordariomycetes</taxon>
        <taxon>Hypocreomycetidae</taxon>
        <taxon>Hypocreales</taxon>
        <taxon>Bionectriaceae</taxon>
        <taxon>Emericellopsis</taxon>
    </lineage>
</organism>
<feature type="compositionally biased region" description="Pro residues" evidence="2">
    <location>
        <begin position="51"/>
        <end position="62"/>
    </location>
</feature>
<evidence type="ECO:0000313" key="5">
    <source>
        <dbReference type="Proteomes" id="UP000887229"/>
    </source>
</evidence>
<dbReference type="SUPFAM" id="SSF57667">
    <property type="entry name" value="beta-beta-alpha zinc fingers"/>
    <property type="match status" value="1"/>
</dbReference>
<feature type="compositionally biased region" description="Basic and acidic residues" evidence="2">
    <location>
        <begin position="66"/>
        <end position="83"/>
    </location>
</feature>
<feature type="region of interest" description="Disordered" evidence="2">
    <location>
        <begin position="205"/>
        <end position="345"/>
    </location>
</feature>
<dbReference type="EMBL" id="MU251247">
    <property type="protein sequence ID" value="KAG9256508.1"/>
    <property type="molecule type" value="Genomic_DNA"/>
</dbReference>
<feature type="domain" description="C2H2-type" evidence="3">
    <location>
        <begin position="468"/>
        <end position="496"/>
    </location>
</feature>
<dbReference type="GO" id="GO:0008270">
    <property type="term" value="F:zinc ion binding"/>
    <property type="evidence" value="ECO:0007669"/>
    <property type="project" value="UniProtKB-KW"/>
</dbReference>
<dbReference type="Pfam" id="PF24537">
    <property type="entry name" value="zf-C2H2_fungi"/>
    <property type="match status" value="1"/>
</dbReference>
<feature type="compositionally biased region" description="Polar residues" evidence="2">
    <location>
        <begin position="391"/>
        <end position="401"/>
    </location>
</feature>
<dbReference type="PROSITE" id="PS00028">
    <property type="entry name" value="ZINC_FINGER_C2H2_1"/>
    <property type="match status" value="1"/>
</dbReference>
<dbReference type="OrthoDB" id="3524154at2759"/>
<dbReference type="InterPro" id="IPR013087">
    <property type="entry name" value="Znf_C2H2_type"/>
</dbReference>
<dbReference type="InterPro" id="IPR057026">
    <property type="entry name" value="Znf-C2H2_ascomycetes"/>
</dbReference>
<sequence>MPLPPIYRESAPAVASEMAPASRDHFPSHRDDDRFGRSISMNIPGVDSRPDAPPPLPPPRNPPCTDKPHRSDEMFGNRKDLYHHNQPSLGSSGYGSAASSVAEDRFRARFAREDRDEGYSSWSSVDKSSDSYPSGFRLHSNYQFRPPAEIHGDSMKQKLNPLRMPEKSVGAPFLTVDKLRPRPMLEARQPPELAMPTNLPMHQRILDSPTDTPLFSAISPRSAPFGHFGGDYRSPRETDAEKSPQGRSYRTNSDDASSTQGSYGFGGHEDMELEDSSSLKRLHMDDSYGAGGQGQKRRAPSPLSMDSTATSHVEYACRREGRTRGSPTPRLTANGSMPTVSRSDSYLSSASLAPTSTATMSTFEHRSPGAYSSGTVSPTSATSPYATTASLNPSPKSSASTRAPGHGRNTSSVAARRVPSQPQAAHTSLQSFGPSMKLSVLMCECCPKKPRKFETEEELKAHTAEKQYNCQYCGNRFKNKNEAERHQNSLHVRSHSWSCSALSAYENAFHEATARPGEADTCGYCGVDFPRSGVAPNGSKVATQSDWDERVFHLNDTHKFGQCNSSKKFYRADHFRQHLKHSHAGASGKWTNLLENACMIEEEPPVAPAPR</sequence>
<dbReference type="PROSITE" id="PS50157">
    <property type="entry name" value="ZINC_FINGER_C2H2_2"/>
    <property type="match status" value="1"/>
</dbReference>
<feature type="compositionally biased region" description="Low complexity" evidence="2">
    <location>
        <begin position="120"/>
        <end position="133"/>
    </location>
</feature>
<protein>
    <recommendedName>
        <fullName evidence="3">C2H2-type domain-containing protein</fullName>
    </recommendedName>
</protein>
<proteinExistence type="predicted"/>
<feature type="compositionally biased region" description="Basic and acidic residues" evidence="2">
    <location>
        <begin position="22"/>
        <end position="36"/>
    </location>
</feature>
<dbReference type="GeneID" id="70291917"/>
<accession>A0A9P7ZQM2</accession>
<reference evidence="4" key="1">
    <citation type="journal article" date="2021" name="IMA Fungus">
        <title>Genomic characterization of three marine fungi, including Emericellopsis atlantica sp. nov. with signatures of a generalist lifestyle and marine biomass degradation.</title>
        <authorList>
            <person name="Hagestad O.C."/>
            <person name="Hou L."/>
            <person name="Andersen J.H."/>
            <person name="Hansen E.H."/>
            <person name="Altermark B."/>
            <person name="Li C."/>
            <person name="Kuhnert E."/>
            <person name="Cox R.J."/>
            <person name="Crous P.W."/>
            <person name="Spatafora J.W."/>
            <person name="Lail K."/>
            <person name="Amirebrahimi M."/>
            <person name="Lipzen A."/>
            <person name="Pangilinan J."/>
            <person name="Andreopoulos W."/>
            <person name="Hayes R.D."/>
            <person name="Ng V."/>
            <person name="Grigoriev I.V."/>
            <person name="Jackson S.A."/>
            <person name="Sutton T.D.S."/>
            <person name="Dobson A.D.W."/>
            <person name="Rama T."/>
        </authorList>
    </citation>
    <scope>NUCLEOTIDE SEQUENCE</scope>
    <source>
        <strain evidence="4">TS7</strain>
    </source>
</reference>
<keyword evidence="1" id="KW-0479">Metal-binding</keyword>
<keyword evidence="5" id="KW-1185">Reference proteome</keyword>
<evidence type="ECO:0000259" key="3">
    <source>
        <dbReference type="PROSITE" id="PS50157"/>
    </source>
</evidence>
<feature type="compositionally biased region" description="Polar residues" evidence="2">
    <location>
        <begin position="420"/>
        <end position="430"/>
    </location>
</feature>
<comment type="caution">
    <text evidence="4">The sequence shown here is derived from an EMBL/GenBank/DDBJ whole genome shotgun (WGS) entry which is preliminary data.</text>
</comment>
<feature type="compositionally biased region" description="Low complexity" evidence="2">
    <location>
        <begin position="88"/>
        <end position="101"/>
    </location>
</feature>
<gene>
    <name evidence="4" type="ORF">F5Z01DRAFT_618121</name>
</gene>
<name>A0A9P7ZQM2_9HYPO</name>